<evidence type="ECO:0000313" key="2">
    <source>
        <dbReference type="EMBL" id="AEF95891.1"/>
    </source>
</evidence>
<feature type="transmembrane region" description="Helical" evidence="1">
    <location>
        <begin position="27"/>
        <end position="49"/>
    </location>
</feature>
<protein>
    <submittedName>
        <fullName evidence="2">Uncharacterized protein</fullName>
    </submittedName>
</protein>
<sequence>MIGIIFYLSVFIFSTIIAYFVPLNLDVLYVLILFFLILHSCIVVSFFRIFNKVSKKDIKMLTLYMASILIYGCISLHLLYLSIFKGFDDKIPKFISVSFILISIYIVIRYIKFRKGKNIKRHYLKIKHKG</sequence>
<evidence type="ECO:0000313" key="3">
    <source>
        <dbReference type="Proteomes" id="UP000009227"/>
    </source>
</evidence>
<reference evidence="2 3" key="1">
    <citation type="submission" date="2011-05" db="EMBL/GenBank/DDBJ databases">
        <title>Complete sequence of Methanotorris igneus Kol 5.</title>
        <authorList>
            <consortium name="US DOE Joint Genome Institute"/>
            <person name="Lucas S."/>
            <person name="Han J."/>
            <person name="Lapidus A."/>
            <person name="Cheng J.-F."/>
            <person name="Goodwin L."/>
            <person name="Pitluck S."/>
            <person name="Peters L."/>
            <person name="Mikhailova N."/>
            <person name="Chertkov O."/>
            <person name="Han C."/>
            <person name="Tapia R."/>
            <person name="Land M."/>
            <person name="Hauser L."/>
            <person name="Kyrpides N."/>
            <person name="Ivanova N."/>
            <person name="Pagani I."/>
            <person name="Sieprawska-Lupa M."/>
            <person name="Whitman W."/>
            <person name="Woyke T."/>
        </authorList>
    </citation>
    <scope>NUCLEOTIDE SEQUENCE [LARGE SCALE GENOMIC DNA]</scope>
    <source>
        <strain evidence="3">DSM 5666 / JCM 11834 / Kol 5</strain>
    </source>
</reference>
<dbReference type="STRING" id="880724.Metig_0335"/>
<dbReference type="KEGG" id="mig:Metig_0335"/>
<gene>
    <name evidence="2" type="ordered locus">Metig_0335</name>
</gene>
<keyword evidence="1" id="KW-0812">Transmembrane</keyword>
<accession>F6BAS7</accession>
<evidence type="ECO:0000256" key="1">
    <source>
        <dbReference type="SAM" id="Phobius"/>
    </source>
</evidence>
<keyword evidence="1" id="KW-0472">Membrane</keyword>
<name>F6BAS7_METIK</name>
<keyword evidence="3" id="KW-1185">Reference proteome</keyword>
<dbReference type="AlphaFoldDB" id="F6BAS7"/>
<feature type="transmembrane region" description="Helical" evidence="1">
    <location>
        <begin position="5"/>
        <end position="21"/>
    </location>
</feature>
<keyword evidence="1" id="KW-1133">Transmembrane helix</keyword>
<feature type="transmembrane region" description="Helical" evidence="1">
    <location>
        <begin position="61"/>
        <end position="82"/>
    </location>
</feature>
<proteinExistence type="predicted"/>
<dbReference type="Proteomes" id="UP000009227">
    <property type="component" value="Chromosome"/>
</dbReference>
<feature type="transmembrane region" description="Helical" evidence="1">
    <location>
        <begin position="94"/>
        <end position="111"/>
    </location>
</feature>
<dbReference type="HOGENOM" id="CLU_1933261_0_0_2"/>
<dbReference type="EMBL" id="CP002737">
    <property type="protein sequence ID" value="AEF95891.1"/>
    <property type="molecule type" value="Genomic_DNA"/>
</dbReference>
<organism evidence="3">
    <name type="scientific">Methanotorris igneus (strain DSM 5666 / JCM 11834 / Kol 5)</name>
    <dbReference type="NCBI Taxonomy" id="880724"/>
    <lineage>
        <taxon>Archaea</taxon>
        <taxon>Methanobacteriati</taxon>
        <taxon>Methanobacteriota</taxon>
        <taxon>Methanomada group</taxon>
        <taxon>Methanococci</taxon>
        <taxon>Methanococcales</taxon>
        <taxon>Methanocaldococcaceae</taxon>
        <taxon>Methanotorris</taxon>
    </lineage>
</organism>